<evidence type="ECO:0000256" key="5">
    <source>
        <dbReference type="ARBA" id="ARBA00022605"/>
    </source>
</evidence>
<comment type="similarity">
    <text evidence="4 11">Belongs to the serine/threonine dehydratase family.</text>
</comment>
<dbReference type="InterPro" id="IPR038110">
    <property type="entry name" value="TD_ACT-like_sf"/>
</dbReference>
<evidence type="ECO:0000313" key="14">
    <source>
        <dbReference type="Proteomes" id="UP001319883"/>
    </source>
</evidence>
<evidence type="ECO:0000256" key="10">
    <source>
        <dbReference type="ARBA" id="ARBA00023304"/>
    </source>
</evidence>
<dbReference type="RefSeq" id="WP_263479007.1">
    <property type="nucleotide sequence ID" value="NZ_JBHTLV010000026.1"/>
</dbReference>
<comment type="function">
    <text evidence="11">Catalyzes the anaerobic formation of alpha-ketobutyrate and ammonia from threonine in a two-step reaction. The first step involved a dehydration of threonine and a production of enamine intermediates (aminocrotonate), which tautomerizes to its imine form (iminobutyrate). Both intermediates are unstable and short-lived. The second step is the nonenzymatic hydrolysis of the enamine/imine intermediates to form 2-ketobutyrate and free ammonia. In the low water environment of the cell, the second step is accelerated by RidA.</text>
</comment>
<dbReference type="PANTHER" id="PTHR48078">
    <property type="entry name" value="THREONINE DEHYDRATASE, MITOCHONDRIAL-RELATED"/>
    <property type="match status" value="1"/>
</dbReference>
<dbReference type="InterPro" id="IPR045865">
    <property type="entry name" value="ACT-like_dom_sf"/>
</dbReference>
<reference evidence="13 14" key="1">
    <citation type="submission" date="2021-05" db="EMBL/GenBank/DDBJ databases">
        <title>Petroleum and Energy Research Collection (APPE): ex situ preservation of microbial diversity associated with the oil industry and exploitation of its biotechnological potential.</title>
        <authorList>
            <person name="Paixao C.T.M."/>
            <person name="Gomes M.B."/>
            <person name="Oliveira V.M."/>
        </authorList>
    </citation>
    <scope>NUCLEOTIDE SEQUENCE [LARGE SCALE GENOMIC DNA]</scope>
    <source>
        <strain evidence="13 14">LIT2</strain>
    </source>
</reference>
<dbReference type="PANTHER" id="PTHR48078:SF11">
    <property type="entry name" value="THREONINE DEHYDRATASE, MITOCHONDRIAL"/>
    <property type="match status" value="1"/>
</dbReference>
<dbReference type="InterPro" id="IPR001721">
    <property type="entry name" value="TD_ACT-like"/>
</dbReference>
<dbReference type="Gene3D" id="3.40.50.1100">
    <property type="match status" value="2"/>
</dbReference>
<comment type="subunit">
    <text evidence="11">Homotetramer.</text>
</comment>
<protein>
    <recommendedName>
        <fullName evidence="11">L-threonine dehydratase</fullName>
        <ecNumber evidence="11">4.3.1.19</ecNumber>
    </recommendedName>
    <alternativeName>
        <fullName evidence="11">Threonine deaminase</fullName>
    </alternativeName>
</protein>
<dbReference type="CDD" id="cd04906">
    <property type="entry name" value="ACT_ThrD-I_1"/>
    <property type="match status" value="1"/>
</dbReference>
<dbReference type="Pfam" id="PF00291">
    <property type="entry name" value="PALP"/>
    <property type="match status" value="1"/>
</dbReference>
<keyword evidence="9 11" id="KW-0456">Lyase</keyword>
<keyword evidence="6 11" id="KW-0412">Isoleucine biosynthesis</keyword>
<keyword evidence="10 11" id="KW-0100">Branched-chain amino acid biosynthesis</keyword>
<dbReference type="Gene3D" id="3.40.1020.10">
    <property type="entry name" value="Biosynthetic Threonine Deaminase, Domain 3"/>
    <property type="match status" value="1"/>
</dbReference>
<dbReference type="InterPro" id="IPR050147">
    <property type="entry name" value="Ser/Thr_Dehydratase"/>
</dbReference>
<keyword evidence="7" id="KW-0677">Repeat</keyword>
<dbReference type="Proteomes" id="UP001319883">
    <property type="component" value="Unassembled WGS sequence"/>
</dbReference>
<evidence type="ECO:0000256" key="2">
    <source>
        <dbReference type="ARBA" id="ARBA00001933"/>
    </source>
</evidence>
<evidence type="ECO:0000259" key="12">
    <source>
        <dbReference type="PROSITE" id="PS51672"/>
    </source>
</evidence>
<sequence length="560" mass="61953">MALVGGWRRHYRRAGGGCGWHGRRCQLDEFPFSLLPIDVHHSGCKAHATRDSQETRMLEDTVKKILQARVYEAARETPLSPAPFLSRRLDNQILIKREDLQPVFSFKVRGAYNKMALLSDAQKAKGVIAASAGNHAQGLALAARQLGVKAVIVMPRITPEIKVQAVRARGAKVVLKGDAFSEAQEHAQTLIAEHGYTYIPPFDDIDVIAGQGTVGMEILRQNAGRLDAIFVPVGGGGLIAGIAAYVKYLRPEVKVIGVESEDSACLKAALEAGERVVLDQVGVFAEGVAVAQIGEAPFAILRGLVDEVITVNTDEMCAAVKDIFEDTRAVSETSGALSLAGLKKYIQQTGASGETLVCINSGANTNFDRLQHIAERTELGEQREAILAVTIPERPGSFKKFCRIIGKRMVTEFNYRYADLEHAHIFVGVQVKPGGDDRAEVIRKLRDAGYPVEDLTDNELAKLHIRHLGGGRPKEHFEEEVYRFEFPERPGALMNFLTHLPADWNISLFHYRNHGAAYGRVLVGMQVPNGDRAHVEEYFERIGYRFWKETDNVAYRLFME</sequence>
<feature type="domain" description="ACT-like" evidence="12">
    <location>
        <begin position="385"/>
        <end position="457"/>
    </location>
</feature>
<keyword evidence="5 11" id="KW-0028">Amino-acid biosynthesis</keyword>
<dbReference type="Pfam" id="PF00585">
    <property type="entry name" value="Thr_dehydrat_C"/>
    <property type="match status" value="2"/>
</dbReference>
<dbReference type="CDD" id="cd01562">
    <property type="entry name" value="Thr-dehyd"/>
    <property type="match status" value="1"/>
</dbReference>
<comment type="caution">
    <text evidence="13">The sequence shown here is derived from an EMBL/GenBank/DDBJ whole genome shotgun (WGS) entry which is preliminary data.</text>
</comment>
<evidence type="ECO:0000313" key="13">
    <source>
        <dbReference type="EMBL" id="MBZ9566850.1"/>
    </source>
</evidence>
<evidence type="ECO:0000256" key="11">
    <source>
        <dbReference type="RuleBase" id="RU362012"/>
    </source>
</evidence>
<dbReference type="SUPFAM" id="SSF55021">
    <property type="entry name" value="ACT-like"/>
    <property type="match status" value="2"/>
</dbReference>
<organism evidence="13 14">
    <name type="scientific">Modicisalibacter tunisiensis</name>
    <dbReference type="NCBI Taxonomy" id="390637"/>
    <lineage>
        <taxon>Bacteria</taxon>
        <taxon>Pseudomonadati</taxon>
        <taxon>Pseudomonadota</taxon>
        <taxon>Gammaproteobacteria</taxon>
        <taxon>Oceanospirillales</taxon>
        <taxon>Halomonadaceae</taxon>
        <taxon>Modicisalibacter</taxon>
    </lineage>
</organism>
<evidence type="ECO:0000256" key="7">
    <source>
        <dbReference type="ARBA" id="ARBA00022737"/>
    </source>
</evidence>
<dbReference type="GO" id="GO:0004794">
    <property type="term" value="F:threonine deaminase activity"/>
    <property type="evidence" value="ECO:0007669"/>
    <property type="project" value="UniProtKB-EC"/>
</dbReference>
<dbReference type="NCBIfam" id="NF009130">
    <property type="entry name" value="PRK12483.1"/>
    <property type="match status" value="1"/>
</dbReference>
<keyword evidence="14" id="KW-1185">Reference proteome</keyword>
<dbReference type="NCBIfam" id="NF006674">
    <property type="entry name" value="PRK09224.1"/>
    <property type="match status" value="1"/>
</dbReference>
<evidence type="ECO:0000256" key="6">
    <source>
        <dbReference type="ARBA" id="ARBA00022624"/>
    </source>
</evidence>
<feature type="domain" description="ACT-like" evidence="12">
    <location>
        <begin position="480"/>
        <end position="551"/>
    </location>
</feature>
<evidence type="ECO:0000256" key="1">
    <source>
        <dbReference type="ARBA" id="ARBA00001274"/>
    </source>
</evidence>
<dbReference type="EC" id="4.3.1.19" evidence="11"/>
<accession>A0ABS7WWX6</accession>
<dbReference type="NCBIfam" id="TIGR01124">
    <property type="entry name" value="ilvA_2Cterm"/>
    <property type="match status" value="1"/>
</dbReference>
<proteinExistence type="inferred from homology"/>
<dbReference type="InterPro" id="IPR001926">
    <property type="entry name" value="TrpB-like_PALP"/>
</dbReference>
<name>A0ABS7WWX6_9GAMM</name>
<dbReference type="SUPFAM" id="SSF53686">
    <property type="entry name" value="Tryptophan synthase beta subunit-like PLP-dependent enzymes"/>
    <property type="match status" value="1"/>
</dbReference>
<comment type="pathway">
    <text evidence="3 11">Amino-acid biosynthesis; L-isoleucine biosynthesis; 2-oxobutanoate from L-threonine: step 1/1.</text>
</comment>
<dbReference type="InterPro" id="IPR005787">
    <property type="entry name" value="Thr_deHydtase_biosynth"/>
</dbReference>
<evidence type="ECO:0000256" key="9">
    <source>
        <dbReference type="ARBA" id="ARBA00023239"/>
    </source>
</evidence>
<dbReference type="CDD" id="cd04907">
    <property type="entry name" value="ACT_ThrD-I_2"/>
    <property type="match status" value="1"/>
</dbReference>
<dbReference type="PROSITE" id="PS51672">
    <property type="entry name" value="ACT_LIKE"/>
    <property type="match status" value="2"/>
</dbReference>
<evidence type="ECO:0000256" key="4">
    <source>
        <dbReference type="ARBA" id="ARBA00010869"/>
    </source>
</evidence>
<comment type="catalytic activity">
    <reaction evidence="1 11">
        <text>L-threonine = 2-oxobutanoate + NH4(+)</text>
        <dbReference type="Rhea" id="RHEA:22108"/>
        <dbReference type="ChEBI" id="CHEBI:16763"/>
        <dbReference type="ChEBI" id="CHEBI:28938"/>
        <dbReference type="ChEBI" id="CHEBI:57926"/>
        <dbReference type="EC" id="4.3.1.19"/>
    </reaction>
</comment>
<dbReference type="InterPro" id="IPR036052">
    <property type="entry name" value="TrpB-like_PALP_sf"/>
</dbReference>
<comment type="cofactor">
    <cofactor evidence="2 11">
        <name>pyridoxal 5'-phosphate</name>
        <dbReference type="ChEBI" id="CHEBI:597326"/>
    </cofactor>
</comment>
<evidence type="ECO:0000256" key="8">
    <source>
        <dbReference type="ARBA" id="ARBA00022898"/>
    </source>
</evidence>
<keyword evidence="8 11" id="KW-0663">Pyridoxal phosphate</keyword>
<gene>
    <name evidence="11 13" type="primary">ilvA</name>
    <name evidence="13" type="ORF">KGQ91_04015</name>
</gene>
<evidence type="ECO:0000256" key="3">
    <source>
        <dbReference type="ARBA" id="ARBA00004810"/>
    </source>
</evidence>
<dbReference type="EMBL" id="JAGXFD010000001">
    <property type="protein sequence ID" value="MBZ9566850.1"/>
    <property type="molecule type" value="Genomic_DNA"/>
</dbReference>